<gene>
    <name evidence="2" type="ORF">RM780_21725</name>
</gene>
<comment type="caution">
    <text evidence="2">The sequence shown here is derived from an EMBL/GenBank/DDBJ whole genome shotgun (WGS) entry which is preliminary data.</text>
</comment>
<dbReference type="Proteomes" id="UP001183388">
    <property type="component" value="Unassembled WGS sequence"/>
</dbReference>
<name>A0ABU2LDA4_9ACTN</name>
<keyword evidence="3" id="KW-1185">Reference proteome</keyword>
<protein>
    <submittedName>
        <fullName evidence="2">FAD-dependent oxidoreductase</fullName>
    </submittedName>
</protein>
<dbReference type="Gene3D" id="1.20.1440.240">
    <property type="match status" value="1"/>
</dbReference>
<dbReference type="EMBL" id="JAVREN010000040">
    <property type="protein sequence ID" value="MDT0309556.1"/>
    <property type="molecule type" value="Genomic_DNA"/>
</dbReference>
<dbReference type="InterPro" id="IPR036188">
    <property type="entry name" value="FAD/NAD-bd_sf"/>
</dbReference>
<evidence type="ECO:0000313" key="2">
    <source>
        <dbReference type="EMBL" id="MDT0309556.1"/>
    </source>
</evidence>
<dbReference type="PANTHER" id="PTHR10742">
    <property type="entry name" value="FLAVIN MONOAMINE OXIDASE"/>
    <property type="match status" value="1"/>
</dbReference>
<evidence type="ECO:0000313" key="3">
    <source>
        <dbReference type="Proteomes" id="UP001183388"/>
    </source>
</evidence>
<dbReference type="SUPFAM" id="SSF51905">
    <property type="entry name" value="FAD/NAD(P)-binding domain"/>
    <property type="match status" value="1"/>
</dbReference>
<dbReference type="SUPFAM" id="SSF54373">
    <property type="entry name" value="FAD-linked reductases, C-terminal domain"/>
    <property type="match status" value="1"/>
</dbReference>
<dbReference type="Gene3D" id="3.90.660.10">
    <property type="match status" value="1"/>
</dbReference>
<dbReference type="RefSeq" id="WP_311632519.1">
    <property type="nucleotide sequence ID" value="NZ_JAVREN010000040.1"/>
</dbReference>
<evidence type="ECO:0000259" key="1">
    <source>
        <dbReference type="Pfam" id="PF01593"/>
    </source>
</evidence>
<dbReference type="InterPro" id="IPR050281">
    <property type="entry name" value="Flavin_monoamine_oxidase"/>
</dbReference>
<sequence>MDFTPGATTGLYRAMTGAAAPYATARRGAVTVAPGLPRDASVLVLGAGVAGLTAAYELLSAGVERCRVVEAQPRAGGRNFTARTGTVIRETHGSETWAHTCAFDEGLYLNLGPGRIPHHHRRVLRYCRELAVALEVYVMETAANRVHATAGLGGEPLPNRRVTHDTRGHIAERLARSLLENGLPPLDAQRRALCDLLRVFGDLDGDFRYRGSTRAGYRGPMGMYDPWEDPEPAPPLGLERLLASRFWSETMFYQPQEYLWQPTLFQPVGGMDRVVRGFVNALRERWGPERVQLDSPVTGIEALRDGRVRVTWRNGPPGGRVVDHVLCSIPLPVLSRSVALEGFPAPYREAIEHVRFAPTCKVGWQAEERFWESDREQIFGGISYTDHLITQIWYPSNDWFAARGTLTGAYNYEEDAEALGAMSWEQRLLAAREGARELHPERWTDEAVPLEKGLSIAWHRVPFQRGGWADWRVGNARDTEMYRRLLEPHGGFHVLGDQVSPLPGWMEGAMMSAEWVLGQLDGTQPRSVPLVTRVPDSRALTRGLG</sequence>
<accession>A0ABU2LDA4</accession>
<feature type="domain" description="Amine oxidase" evidence="1">
    <location>
        <begin position="49"/>
        <end position="513"/>
    </location>
</feature>
<dbReference type="PANTHER" id="PTHR10742:SF342">
    <property type="entry name" value="AMINE OXIDASE"/>
    <property type="match status" value="1"/>
</dbReference>
<reference evidence="3" key="1">
    <citation type="submission" date="2023-07" db="EMBL/GenBank/DDBJ databases">
        <title>30 novel species of actinomycetes from the DSMZ collection.</title>
        <authorList>
            <person name="Nouioui I."/>
        </authorList>
    </citation>
    <scope>NUCLEOTIDE SEQUENCE [LARGE SCALE GENOMIC DNA]</scope>
    <source>
        <strain evidence="3">DSM 44917</strain>
    </source>
</reference>
<organism evidence="2 3">
    <name type="scientific">Streptomyces boetiae</name>
    <dbReference type="NCBI Taxonomy" id="3075541"/>
    <lineage>
        <taxon>Bacteria</taxon>
        <taxon>Bacillati</taxon>
        <taxon>Actinomycetota</taxon>
        <taxon>Actinomycetes</taxon>
        <taxon>Kitasatosporales</taxon>
        <taxon>Streptomycetaceae</taxon>
        <taxon>Streptomyces</taxon>
    </lineage>
</organism>
<proteinExistence type="predicted"/>
<dbReference type="Pfam" id="PF01593">
    <property type="entry name" value="Amino_oxidase"/>
    <property type="match status" value="1"/>
</dbReference>
<dbReference type="Gene3D" id="3.50.50.60">
    <property type="entry name" value="FAD/NAD(P)-binding domain"/>
    <property type="match status" value="1"/>
</dbReference>
<dbReference type="InterPro" id="IPR002937">
    <property type="entry name" value="Amino_oxidase"/>
</dbReference>